<evidence type="ECO:0000256" key="3">
    <source>
        <dbReference type="SAM" id="SignalP"/>
    </source>
</evidence>
<feature type="signal peptide" evidence="3">
    <location>
        <begin position="1"/>
        <end position="20"/>
    </location>
</feature>
<accession>A0AAD6SIC3</accession>
<dbReference type="InterPro" id="IPR018466">
    <property type="entry name" value="Kre9/Knh1-like_N"/>
</dbReference>
<feature type="transmembrane region" description="Helical" evidence="2">
    <location>
        <begin position="213"/>
        <end position="237"/>
    </location>
</feature>
<proteinExistence type="predicted"/>
<feature type="chain" id="PRO_5042246192" description="Yeast cell wall synthesis Kre9/Knh1-like N-terminal domain-containing protein" evidence="3">
    <location>
        <begin position="21"/>
        <end position="238"/>
    </location>
</feature>
<keyword evidence="1 3" id="KW-0732">Signal</keyword>
<evidence type="ECO:0000256" key="1">
    <source>
        <dbReference type="ARBA" id="ARBA00022729"/>
    </source>
</evidence>
<evidence type="ECO:0000313" key="6">
    <source>
        <dbReference type="Proteomes" id="UP001218188"/>
    </source>
</evidence>
<organism evidence="5 6">
    <name type="scientific">Mycena alexandri</name>
    <dbReference type="NCBI Taxonomy" id="1745969"/>
    <lineage>
        <taxon>Eukaryota</taxon>
        <taxon>Fungi</taxon>
        <taxon>Dikarya</taxon>
        <taxon>Basidiomycota</taxon>
        <taxon>Agaricomycotina</taxon>
        <taxon>Agaricomycetes</taxon>
        <taxon>Agaricomycetidae</taxon>
        <taxon>Agaricales</taxon>
        <taxon>Marasmiineae</taxon>
        <taxon>Mycenaceae</taxon>
        <taxon>Mycena</taxon>
    </lineage>
</organism>
<dbReference type="Proteomes" id="UP001218188">
    <property type="component" value="Unassembled WGS sequence"/>
</dbReference>
<dbReference type="EMBL" id="JARJCM010000135">
    <property type="protein sequence ID" value="KAJ7026635.1"/>
    <property type="molecule type" value="Genomic_DNA"/>
</dbReference>
<dbReference type="AlphaFoldDB" id="A0AAD6SIC3"/>
<keyword evidence="2" id="KW-0472">Membrane</keyword>
<keyword evidence="2" id="KW-1133">Transmembrane helix</keyword>
<evidence type="ECO:0000313" key="5">
    <source>
        <dbReference type="EMBL" id="KAJ7026635.1"/>
    </source>
</evidence>
<evidence type="ECO:0000256" key="2">
    <source>
        <dbReference type="SAM" id="Phobius"/>
    </source>
</evidence>
<name>A0AAD6SIC3_9AGAR</name>
<keyword evidence="2" id="KW-0812">Transmembrane</keyword>
<evidence type="ECO:0000259" key="4">
    <source>
        <dbReference type="Pfam" id="PF10342"/>
    </source>
</evidence>
<keyword evidence="6" id="KW-1185">Reference proteome</keyword>
<comment type="caution">
    <text evidence="5">The sequence shown here is derived from an EMBL/GenBank/DDBJ whole genome shotgun (WGS) entry which is preliminary data.</text>
</comment>
<gene>
    <name evidence="5" type="ORF">C8F04DRAFT_1238514</name>
</gene>
<protein>
    <recommendedName>
        <fullName evidence="4">Yeast cell wall synthesis Kre9/Knh1-like N-terminal domain-containing protein</fullName>
    </recommendedName>
</protein>
<dbReference type="Pfam" id="PF10342">
    <property type="entry name" value="Kre9_KNH"/>
    <property type="match status" value="1"/>
</dbReference>
<sequence>MSPCVRLYATALAFVTAVAAVSNVQAPSSPAADSSVTITWSSDSSDTEPLTLAIVPTGDAPPFNGALAIANNVNAQANQATIVFPQMAPGSYVVSFISASNPSDVLASSPSFSIGAAPAAAAASSSAPSASATAPPASVSQSLASAKSSISSAASVAASSARSAASSALSSAASQASSAISSLASAASQSASQSASSAANPSQSGTTGGARALGIPTAGVTALVLVGLAVGAALGGFN</sequence>
<reference evidence="5" key="1">
    <citation type="submission" date="2023-03" db="EMBL/GenBank/DDBJ databases">
        <title>Massive genome expansion in bonnet fungi (Mycena s.s.) driven by repeated elements and novel gene families across ecological guilds.</title>
        <authorList>
            <consortium name="Lawrence Berkeley National Laboratory"/>
            <person name="Harder C.B."/>
            <person name="Miyauchi S."/>
            <person name="Viragh M."/>
            <person name="Kuo A."/>
            <person name="Thoen E."/>
            <person name="Andreopoulos B."/>
            <person name="Lu D."/>
            <person name="Skrede I."/>
            <person name="Drula E."/>
            <person name="Henrissat B."/>
            <person name="Morin E."/>
            <person name="Kohler A."/>
            <person name="Barry K."/>
            <person name="LaButti K."/>
            <person name="Morin E."/>
            <person name="Salamov A."/>
            <person name="Lipzen A."/>
            <person name="Mereny Z."/>
            <person name="Hegedus B."/>
            <person name="Baldrian P."/>
            <person name="Stursova M."/>
            <person name="Weitz H."/>
            <person name="Taylor A."/>
            <person name="Grigoriev I.V."/>
            <person name="Nagy L.G."/>
            <person name="Martin F."/>
            <person name="Kauserud H."/>
        </authorList>
    </citation>
    <scope>NUCLEOTIDE SEQUENCE</scope>
    <source>
        <strain evidence="5">CBHHK200</strain>
    </source>
</reference>
<feature type="domain" description="Yeast cell wall synthesis Kre9/Knh1-like N-terminal" evidence="4">
    <location>
        <begin position="32"/>
        <end position="114"/>
    </location>
</feature>